<organism evidence="9 10">
    <name type="scientific">Spirosoma oryzae</name>
    <dbReference type="NCBI Taxonomy" id="1469603"/>
    <lineage>
        <taxon>Bacteria</taxon>
        <taxon>Pseudomonadati</taxon>
        <taxon>Bacteroidota</taxon>
        <taxon>Cytophagia</taxon>
        <taxon>Cytophagales</taxon>
        <taxon>Cytophagaceae</taxon>
        <taxon>Spirosoma</taxon>
    </lineage>
</organism>
<protein>
    <submittedName>
        <fullName evidence="9">Subtilase family protein</fullName>
    </submittedName>
</protein>
<keyword evidence="4 6" id="KW-0720">Serine protease</keyword>
<dbReference type="Pfam" id="PF00082">
    <property type="entry name" value="Peptidase_S8"/>
    <property type="match status" value="1"/>
</dbReference>
<dbReference type="PRINTS" id="PR00723">
    <property type="entry name" value="SUBTILISIN"/>
</dbReference>
<comment type="caution">
    <text evidence="9">The sequence shown here is derived from an EMBL/GenBank/DDBJ whole genome shotgun (WGS) entry which is preliminary data.</text>
</comment>
<dbReference type="PROSITE" id="PS00137">
    <property type="entry name" value="SUBTILASE_HIS"/>
    <property type="match status" value="1"/>
</dbReference>
<dbReference type="PANTHER" id="PTHR43806:SF11">
    <property type="entry name" value="CEREVISIN-RELATED"/>
    <property type="match status" value="1"/>
</dbReference>
<dbReference type="SUPFAM" id="SSF52743">
    <property type="entry name" value="Subtilisin-like"/>
    <property type="match status" value="1"/>
</dbReference>
<name>A0A2T0SED3_9BACT</name>
<feature type="domain" description="Fervidolysin-like N-terminal prodomain" evidence="8">
    <location>
        <begin position="40"/>
        <end position="126"/>
    </location>
</feature>
<comment type="similarity">
    <text evidence="1 6">Belongs to the peptidase S8 family.</text>
</comment>
<sequence length="467" mass="47514">MLKSVMNRLGMATAVLATGFLVSNCKSDLDIETPKPANATAGARLATGEQYVPGEVLIKFTKGLSAVSRLPILNLIGGTVAETILTKTMQDAGISDGILRVKTPKGIAEALTLLNGLPGVEFAEPNFIYTHQATSNDPLYTNGSLWGMYGPSTSPANQFGTAAGTAWANNKTGSSSVIVGIIDEGFMTTHADLSANAWVNPYETVNGRDDDGNGYIDDVNGWDFAANDASVYDGTGDDHGTHVAGTIGARGGNGAGVAGVCWNVKMISLKFLGSSGGSTTAAIKAIDYLTDMKTRHGLNIVASNNSWGGGGYSQALESAIGRANNAGILFVAAAGNGGVDGIGDNNDLVANYPSNYSNANVIAVASITSSGALSSFSNYGAQTVDIGAPGSGIQSTLPYTGTTPAYGAYSGTSMATPHVTGAVALYKSINTSATASQIKSAILNAGVATSSLSGKTVTGDRLRVSSF</sequence>
<keyword evidence="10" id="KW-1185">Reference proteome</keyword>
<dbReference type="InterPro" id="IPR050131">
    <property type="entry name" value="Peptidase_S8_subtilisin-like"/>
</dbReference>
<evidence type="ECO:0000259" key="7">
    <source>
        <dbReference type="Pfam" id="PF00082"/>
    </source>
</evidence>
<dbReference type="Pfam" id="PF22148">
    <property type="entry name" value="Fervidolysin_NPro-like"/>
    <property type="match status" value="1"/>
</dbReference>
<keyword evidence="2 6" id="KW-0645">Protease</keyword>
<evidence type="ECO:0000256" key="6">
    <source>
        <dbReference type="PROSITE-ProRule" id="PRU01240"/>
    </source>
</evidence>
<reference evidence="9 10" key="1">
    <citation type="submission" date="2018-03" db="EMBL/GenBank/DDBJ databases">
        <title>Genomic Encyclopedia of Archaeal and Bacterial Type Strains, Phase II (KMG-II): from individual species to whole genera.</title>
        <authorList>
            <person name="Goeker M."/>
        </authorList>
    </citation>
    <scope>NUCLEOTIDE SEQUENCE [LARGE SCALE GENOMIC DNA]</scope>
    <source>
        <strain evidence="9 10">DSM 28354</strain>
    </source>
</reference>
<feature type="active site" description="Charge relay system" evidence="5 6">
    <location>
        <position position="183"/>
    </location>
</feature>
<dbReference type="PANTHER" id="PTHR43806">
    <property type="entry name" value="PEPTIDASE S8"/>
    <property type="match status" value="1"/>
</dbReference>
<dbReference type="PROSITE" id="PS51892">
    <property type="entry name" value="SUBTILASE"/>
    <property type="match status" value="1"/>
</dbReference>
<evidence type="ECO:0000256" key="4">
    <source>
        <dbReference type="ARBA" id="ARBA00022825"/>
    </source>
</evidence>
<proteinExistence type="inferred from homology"/>
<dbReference type="PROSITE" id="PS00138">
    <property type="entry name" value="SUBTILASE_SER"/>
    <property type="match status" value="1"/>
</dbReference>
<dbReference type="Gene3D" id="3.40.50.200">
    <property type="entry name" value="Peptidase S8/S53 domain"/>
    <property type="match status" value="1"/>
</dbReference>
<dbReference type="InterPro" id="IPR034204">
    <property type="entry name" value="PfSUB1-like_cat_dom"/>
</dbReference>
<evidence type="ECO:0000256" key="3">
    <source>
        <dbReference type="ARBA" id="ARBA00022801"/>
    </source>
</evidence>
<dbReference type="InterPro" id="IPR054399">
    <property type="entry name" value="Fervidolysin-like_N_prodom"/>
</dbReference>
<evidence type="ECO:0000259" key="8">
    <source>
        <dbReference type="Pfam" id="PF22148"/>
    </source>
</evidence>
<dbReference type="Proteomes" id="UP000238375">
    <property type="component" value="Unassembled WGS sequence"/>
</dbReference>
<gene>
    <name evidence="9" type="ORF">CLV58_12282</name>
</gene>
<dbReference type="AlphaFoldDB" id="A0A2T0SED3"/>
<dbReference type="EMBL" id="PVTE01000022">
    <property type="protein sequence ID" value="PRY31785.1"/>
    <property type="molecule type" value="Genomic_DNA"/>
</dbReference>
<evidence type="ECO:0000313" key="9">
    <source>
        <dbReference type="EMBL" id="PRY31785.1"/>
    </source>
</evidence>
<accession>A0A2T0SED3</accession>
<dbReference type="GO" id="GO:0006508">
    <property type="term" value="P:proteolysis"/>
    <property type="evidence" value="ECO:0007669"/>
    <property type="project" value="UniProtKB-KW"/>
</dbReference>
<dbReference type="InterPro" id="IPR022398">
    <property type="entry name" value="Peptidase_S8_His-AS"/>
</dbReference>
<dbReference type="InterPro" id="IPR036852">
    <property type="entry name" value="Peptidase_S8/S53_dom_sf"/>
</dbReference>
<dbReference type="GO" id="GO:0004252">
    <property type="term" value="F:serine-type endopeptidase activity"/>
    <property type="evidence" value="ECO:0007669"/>
    <property type="project" value="UniProtKB-UniRule"/>
</dbReference>
<dbReference type="RefSeq" id="WP_245882407.1">
    <property type="nucleotide sequence ID" value="NZ_PVTE01000022.1"/>
</dbReference>
<keyword evidence="3 6" id="KW-0378">Hydrolase</keyword>
<evidence type="ECO:0000313" key="10">
    <source>
        <dbReference type="Proteomes" id="UP000238375"/>
    </source>
</evidence>
<dbReference type="InterPro" id="IPR023828">
    <property type="entry name" value="Peptidase_S8_Ser-AS"/>
</dbReference>
<dbReference type="InterPro" id="IPR000209">
    <property type="entry name" value="Peptidase_S8/S53_dom"/>
</dbReference>
<evidence type="ECO:0000256" key="1">
    <source>
        <dbReference type="ARBA" id="ARBA00011073"/>
    </source>
</evidence>
<evidence type="ECO:0000256" key="2">
    <source>
        <dbReference type="ARBA" id="ARBA00022670"/>
    </source>
</evidence>
<dbReference type="InterPro" id="IPR015500">
    <property type="entry name" value="Peptidase_S8_subtilisin-rel"/>
</dbReference>
<feature type="active site" description="Charge relay system" evidence="5 6">
    <location>
        <position position="413"/>
    </location>
</feature>
<evidence type="ECO:0000256" key="5">
    <source>
        <dbReference type="PIRSR" id="PIRSR615500-1"/>
    </source>
</evidence>
<feature type="active site" description="Charge relay system" evidence="5 6">
    <location>
        <position position="239"/>
    </location>
</feature>
<dbReference type="CDD" id="cd07473">
    <property type="entry name" value="Peptidases_S8_Subtilisin_like"/>
    <property type="match status" value="1"/>
</dbReference>
<feature type="domain" description="Peptidase S8/S53" evidence="7">
    <location>
        <begin position="175"/>
        <end position="445"/>
    </location>
</feature>